<dbReference type="Pfam" id="PF04586">
    <property type="entry name" value="Peptidase_S78"/>
    <property type="match status" value="1"/>
</dbReference>
<dbReference type="InterPro" id="IPR054613">
    <property type="entry name" value="Peptidase_S78_dom"/>
</dbReference>
<reference evidence="5" key="1">
    <citation type="journal article" date="2015" name="Nature">
        <title>Complex archaea that bridge the gap between prokaryotes and eukaryotes.</title>
        <authorList>
            <person name="Spang A."/>
            <person name="Saw J.H."/>
            <person name="Jorgensen S.L."/>
            <person name="Zaremba-Niedzwiedzka K."/>
            <person name="Martijn J."/>
            <person name="Lind A.E."/>
            <person name="van Eijk R."/>
            <person name="Schleper C."/>
            <person name="Guy L."/>
            <person name="Ettema T.J."/>
        </authorList>
    </citation>
    <scope>NUCLEOTIDE SEQUENCE</scope>
</reference>
<evidence type="ECO:0000259" key="4">
    <source>
        <dbReference type="Pfam" id="PF04586"/>
    </source>
</evidence>
<name>A0A0F9SLG5_9ZZZZ</name>
<evidence type="ECO:0000256" key="2">
    <source>
        <dbReference type="ARBA" id="ARBA00022670"/>
    </source>
</evidence>
<protein>
    <recommendedName>
        <fullName evidence="4">Prohead serine protease domain-containing protein</fullName>
    </recommendedName>
</protein>
<dbReference type="EMBL" id="LAZR01000417">
    <property type="protein sequence ID" value="KKN69840.1"/>
    <property type="molecule type" value="Genomic_DNA"/>
</dbReference>
<evidence type="ECO:0000313" key="5">
    <source>
        <dbReference type="EMBL" id="KKN69840.1"/>
    </source>
</evidence>
<dbReference type="GO" id="GO:0008233">
    <property type="term" value="F:peptidase activity"/>
    <property type="evidence" value="ECO:0007669"/>
    <property type="project" value="UniProtKB-KW"/>
</dbReference>
<organism evidence="5">
    <name type="scientific">marine sediment metagenome</name>
    <dbReference type="NCBI Taxonomy" id="412755"/>
    <lineage>
        <taxon>unclassified sequences</taxon>
        <taxon>metagenomes</taxon>
        <taxon>ecological metagenomes</taxon>
    </lineage>
</organism>
<evidence type="ECO:0000256" key="3">
    <source>
        <dbReference type="ARBA" id="ARBA00022801"/>
    </source>
</evidence>
<keyword evidence="2" id="KW-0645">Protease</keyword>
<sequence length="258" mass="28547">MKTHRCVARALFTKQQEDGSHLTTFIGSTAAVDRADDIVDQKSWKLAEFRANPVILQGHNPGKPVVGKAVNVEVREHDGQESLMFDVKFDDHEDNPDGQRIARQVREGFLSAVSVGFRSDDVVSRRSLHDDDERKGEHGVLFRENTLFELSVVAIPMNQEALAVSRGLKNAEQAADDARVKASLIRLIESGDPDVARAVEAVRLAAPAIDTDDALPWMQDVDLGQRVRDAQAKADKALTWLQDDDDTDTDTDGVPWLN</sequence>
<evidence type="ECO:0000256" key="1">
    <source>
        <dbReference type="ARBA" id="ARBA00022612"/>
    </source>
</evidence>
<gene>
    <name evidence="5" type="ORF">LCGC14_0436640</name>
</gene>
<accession>A0A0F9SLG5</accession>
<feature type="domain" description="Prohead serine protease" evidence="4">
    <location>
        <begin position="55"/>
        <end position="170"/>
    </location>
</feature>
<dbReference type="GO" id="GO:0006508">
    <property type="term" value="P:proteolysis"/>
    <property type="evidence" value="ECO:0007669"/>
    <property type="project" value="UniProtKB-KW"/>
</dbReference>
<dbReference type="AlphaFoldDB" id="A0A0F9SLG5"/>
<keyword evidence="1" id="KW-1188">Viral release from host cell</keyword>
<comment type="caution">
    <text evidence="5">The sequence shown here is derived from an EMBL/GenBank/DDBJ whole genome shotgun (WGS) entry which is preliminary data.</text>
</comment>
<proteinExistence type="predicted"/>
<keyword evidence="3" id="KW-0378">Hydrolase</keyword>